<comment type="caution">
    <text evidence="2">The sequence shown here is derived from an EMBL/GenBank/DDBJ whole genome shotgun (WGS) entry which is preliminary data.</text>
</comment>
<dbReference type="EMBL" id="RQEP01000012">
    <property type="protein sequence ID" value="TGK04029.1"/>
    <property type="molecule type" value="Genomic_DNA"/>
</dbReference>
<dbReference type="OrthoDB" id="329798at2"/>
<dbReference type="Proteomes" id="UP000297453">
    <property type="component" value="Unassembled WGS sequence"/>
</dbReference>
<proteinExistence type="predicted"/>
<dbReference type="AlphaFoldDB" id="A0A4V3JBY8"/>
<dbReference type="Gene3D" id="3.30.530.80">
    <property type="match status" value="1"/>
</dbReference>
<evidence type="ECO:0000313" key="2">
    <source>
        <dbReference type="EMBL" id="TGK04029.1"/>
    </source>
</evidence>
<keyword evidence="3" id="KW-1185">Reference proteome</keyword>
<dbReference type="InterPro" id="IPR027823">
    <property type="entry name" value="DUF4468"/>
</dbReference>
<dbReference type="Pfam" id="PF14730">
    <property type="entry name" value="DUF4468"/>
    <property type="match status" value="1"/>
</dbReference>
<accession>A0A4V3JBY8</accession>
<dbReference type="RefSeq" id="WP_135587895.1">
    <property type="nucleotide sequence ID" value="NZ_RQEP01000012.1"/>
</dbReference>
<gene>
    <name evidence="2" type="ORF">EHO59_10965</name>
</gene>
<organism evidence="2 3">
    <name type="scientific">Leptospira semungkisensis</name>
    <dbReference type="NCBI Taxonomy" id="2484985"/>
    <lineage>
        <taxon>Bacteria</taxon>
        <taxon>Pseudomonadati</taxon>
        <taxon>Spirochaetota</taxon>
        <taxon>Spirochaetia</taxon>
        <taxon>Leptospirales</taxon>
        <taxon>Leptospiraceae</taxon>
        <taxon>Leptospira</taxon>
    </lineage>
</organism>
<evidence type="ECO:0000313" key="3">
    <source>
        <dbReference type="Proteomes" id="UP000297453"/>
    </source>
</evidence>
<name>A0A4V3JBY8_9LEPT</name>
<feature type="domain" description="DUF4468" evidence="1">
    <location>
        <begin position="34"/>
        <end position="115"/>
    </location>
</feature>
<dbReference type="PROSITE" id="PS51257">
    <property type="entry name" value="PROKAR_LIPOPROTEIN"/>
    <property type="match status" value="1"/>
</dbReference>
<reference evidence="2" key="1">
    <citation type="journal article" date="2019" name="PLoS Negl. Trop. Dis.">
        <title>Revisiting the worldwide diversity of Leptospira species in the environment.</title>
        <authorList>
            <person name="Vincent A.T."/>
            <person name="Schiettekatte O."/>
            <person name="Bourhy P."/>
            <person name="Veyrier F.J."/>
            <person name="Picardeau M."/>
        </authorList>
    </citation>
    <scope>NUCLEOTIDE SEQUENCE [LARGE SCALE GENOMIC DNA]</scope>
    <source>
        <strain evidence="2">SSS9</strain>
    </source>
</reference>
<protein>
    <submittedName>
        <fullName evidence="2">DUF4468 domain-containing protein</fullName>
    </submittedName>
</protein>
<evidence type="ECO:0000259" key="1">
    <source>
        <dbReference type="Pfam" id="PF14730"/>
    </source>
</evidence>
<sequence length="166" mass="19034">MGKNIILLSFLAFISCVSLSPKKEREVSFISETKIKKDEAYDRALIWFAKNLNNSNWAVQIKDKPNGRIVSNVKYQCNKMDSFGSIVGDVDYISFSLDVTTKDNKIRVIFEDVVYLIANRHGVESVEGPSDRDELKYIEQNCLNYIRRDLMNAVNGVSYNTRSDNF</sequence>